<dbReference type="InterPro" id="IPR047415">
    <property type="entry name" value="Pcf11_CID"/>
</dbReference>
<dbReference type="PANTHER" id="PTHR15921:SF3">
    <property type="entry name" value="PRE-MRNA CLEAVAGE COMPLEX 2 PROTEIN PCF11"/>
    <property type="match status" value="1"/>
</dbReference>
<dbReference type="GO" id="GO:0000993">
    <property type="term" value="F:RNA polymerase II complex binding"/>
    <property type="evidence" value="ECO:0007669"/>
    <property type="project" value="InterPro"/>
</dbReference>
<feature type="compositionally biased region" description="Polar residues" evidence="1">
    <location>
        <begin position="503"/>
        <end position="513"/>
    </location>
</feature>
<dbReference type="GO" id="GO:0005849">
    <property type="term" value="C:mRNA cleavage factor complex"/>
    <property type="evidence" value="ECO:0007669"/>
    <property type="project" value="TreeGrafter"/>
</dbReference>
<keyword evidence="4" id="KW-1185">Reference proteome</keyword>
<evidence type="ECO:0000313" key="4">
    <source>
        <dbReference type="Proteomes" id="UP000244855"/>
    </source>
</evidence>
<name>A0A2V1DN19_9PLEO</name>
<evidence type="ECO:0000259" key="2">
    <source>
        <dbReference type="PROSITE" id="PS51391"/>
    </source>
</evidence>
<dbReference type="OrthoDB" id="343582at2759"/>
<dbReference type="Gene3D" id="1.25.40.90">
    <property type="match status" value="1"/>
</dbReference>
<organism evidence="3 4">
    <name type="scientific">Periconia macrospinosa</name>
    <dbReference type="NCBI Taxonomy" id="97972"/>
    <lineage>
        <taxon>Eukaryota</taxon>
        <taxon>Fungi</taxon>
        <taxon>Dikarya</taxon>
        <taxon>Ascomycota</taxon>
        <taxon>Pezizomycotina</taxon>
        <taxon>Dothideomycetes</taxon>
        <taxon>Pleosporomycetidae</taxon>
        <taxon>Pleosporales</taxon>
        <taxon>Massarineae</taxon>
        <taxon>Periconiaceae</taxon>
        <taxon>Periconia</taxon>
    </lineage>
</organism>
<dbReference type="FunFam" id="1.25.40.90:FF:000016">
    <property type="entry name" value="mRNA cleavage factor complex component Pcf11"/>
    <property type="match status" value="1"/>
</dbReference>
<evidence type="ECO:0000256" key="1">
    <source>
        <dbReference type="SAM" id="MobiDB-lite"/>
    </source>
</evidence>
<dbReference type="Proteomes" id="UP000244855">
    <property type="component" value="Unassembled WGS sequence"/>
</dbReference>
<protein>
    <recommendedName>
        <fullName evidence="2">CID domain-containing protein</fullName>
    </recommendedName>
</protein>
<dbReference type="InterPro" id="IPR008942">
    <property type="entry name" value="ENTH_VHS"/>
</dbReference>
<dbReference type="SUPFAM" id="SSF48464">
    <property type="entry name" value="ENTH/VHS domain"/>
    <property type="match status" value="1"/>
</dbReference>
<dbReference type="EMBL" id="KZ805388">
    <property type="protein sequence ID" value="PVH99627.1"/>
    <property type="molecule type" value="Genomic_DNA"/>
</dbReference>
<dbReference type="PROSITE" id="PS51391">
    <property type="entry name" value="CID"/>
    <property type="match status" value="1"/>
</dbReference>
<dbReference type="InterPro" id="IPR045154">
    <property type="entry name" value="PCF11-like"/>
</dbReference>
<dbReference type="CDD" id="cd16982">
    <property type="entry name" value="CID_Pcf11"/>
    <property type="match status" value="1"/>
</dbReference>
<feature type="region of interest" description="Disordered" evidence="1">
    <location>
        <begin position="154"/>
        <end position="225"/>
    </location>
</feature>
<proteinExistence type="predicted"/>
<dbReference type="Pfam" id="PF04818">
    <property type="entry name" value="CID"/>
    <property type="match status" value="1"/>
</dbReference>
<dbReference type="AlphaFoldDB" id="A0A2V1DN19"/>
<dbReference type="STRING" id="97972.A0A2V1DN19"/>
<feature type="region of interest" description="Disordered" evidence="1">
    <location>
        <begin position="694"/>
        <end position="717"/>
    </location>
</feature>
<feature type="compositionally biased region" description="Polar residues" evidence="1">
    <location>
        <begin position="191"/>
        <end position="207"/>
    </location>
</feature>
<feature type="compositionally biased region" description="Low complexity" evidence="1">
    <location>
        <begin position="208"/>
        <end position="224"/>
    </location>
</feature>
<dbReference type="InterPro" id="IPR006569">
    <property type="entry name" value="CID_dom"/>
</dbReference>
<dbReference type="GO" id="GO:0031124">
    <property type="term" value="P:mRNA 3'-end processing"/>
    <property type="evidence" value="ECO:0007669"/>
    <property type="project" value="InterPro"/>
</dbReference>
<feature type="domain" description="CID" evidence="2">
    <location>
        <begin position="4"/>
        <end position="142"/>
    </location>
</feature>
<dbReference type="GO" id="GO:0006369">
    <property type="term" value="P:termination of RNA polymerase II transcription"/>
    <property type="evidence" value="ECO:0007669"/>
    <property type="project" value="InterPro"/>
</dbReference>
<dbReference type="PANTHER" id="PTHR15921">
    <property type="entry name" value="PRE-MRNA CLEAVAGE COMPLEX II"/>
    <property type="match status" value="1"/>
</dbReference>
<reference evidence="3 4" key="1">
    <citation type="journal article" date="2018" name="Sci. Rep.">
        <title>Comparative genomics provides insights into the lifestyle and reveals functional heterogeneity of dark septate endophytic fungi.</title>
        <authorList>
            <person name="Knapp D.G."/>
            <person name="Nemeth J.B."/>
            <person name="Barry K."/>
            <person name="Hainaut M."/>
            <person name="Henrissat B."/>
            <person name="Johnson J."/>
            <person name="Kuo A."/>
            <person name="Lim J.H.P."/>
            <person name="Lipzen A."/>
            <person name="Nolan M."/>
            <person name="Ohm R.A."/>
            <person name="Tamas L."/>
            <person name="Grigoriev I.V."/>
            <person name="Spatafora J.W."/>
            <person name="Nagy L.G."/>
            <person name="Kovacs G.M."/>
        </authorList>
    </citation>
    <scope>NUCLEOTIDE SEQUENCE [LARGE SCALE GENOMIC DNA]</scope>
    <source>
        <strain evidence="3 4">DSE2036</strain>
    </source>
</reference>
<feature type="region of interest" description="Disordered" evidence="1">
    <location>
        <begin position="489"/>
        <end position="513"/>
    </location>
</feature>
<dbReference type="GO" id="GO:0005737">
    <property type="term" value="C:cytoplasm"/>
    <property type="evidence" value="ECO:0007669"/>
    <property type="project" value="TreeGrafter"/>
</dbReference>
<dbReference type="InterPro" id="IPR054127">
    <property type="entry name" value="Pcf11_C"/>
</dbReference>
<evidence type="ECO:0000313" key="3">
    <source>
        <dbReference type="EMBL" id="PVH99627.1"/>
    </source>
</evidence>
<sequence length="717" mass="77426">MSSSSDEVAADFKDALQDLKLNSRPEISNLTVIAKENTEYAQAISQELENHIRTTRPEWKLPALYVLDSIVKNVGTPYTVYLGRNLYRTFMDAYLVINEATRKAMEGLLRTWKQPVPDSMDPHPVFSPEVTGDIENALNKFRSAVQATPVARPMHALPPRPATNTIWRNTPTPPQNGARYAAPQDPRARQQFPSTAQYGNYQTQVPGQNSHAAPQSSSSPMSSNDLEDLKAEVGKLISNSQQAFAYSPSDTALQTKLNALLQLKKVLDTQTLPPQQLEAVRMQVRNLAPPSTPVPAPTPNPPSLPNFMPQVPFPQMIQSPLQSANSAFLPPASAPLNLAQLLANARPPTLPVTAASPTPPVPATPAGPNLADLLRAVSSPAQSSSTPALAPFFPPPFPAPSAVSTPIQIPVISAPAPAPAPPLPPPPAPAPAPTANLAELLAQFSKPPPAHPPAPVVQPAQNALPTFSPQLPPAPPVQGSAEWLLNALKGLPLPGTPTGPTPSVSEPMTRQSSVPTNVLGEIELTTASLKQPRFHLISRLYEAYPNLCSTCGRRFEATPQGKEKKARHMDWHFKVKDPDAAKRGIHRSWYISEKEWVDYREMDETSPDQINSGASGSATAVKKQAKDRYVHVPQDTAMGQAPCPICQEKFDPQWLVEANDFVWMDALQVGGKIYHATCYEEYSKGAGIAMPSTPDSVLGKRKAEVGTPASGKKVRAH</sequence>
<dbReference type="GO" id="GO:0003729">
    <property type="term" value="F:mRNA binding"/>
    <property type="evidence" value="ECO:0007669"/>
    <property type="project" value="InterPro"/>
</dbReference>
<dbReference type="SMART" id="SM00582">
    <property type="entry name" value="RPR"/>
    <property type="match status" value="1"/>
</dbReference>
<accession>A0A2V1DN19</accession>
<dbReference type="Pfam" id="PF21936">
    <property type="entry name" value="Pcf11_C"/>
    <property type="match status" value="1"/>
</dbReference>
<gene>
    <name evidence="3" type="ORF">DM02DRAFT_629215</name>
</gene>